<protein>
    <recommendedName>
        <fullName evidence="3">UspA domain-containing protein</fullName>
    </recommendedName>
</protein>
<reference evidence="2" key="2">
    <citation type="journal article" date="2024" name="Plant">
        <title>Genomic evolution and insights into agronomic trait innovations of Sesamum species.</title>
        <authorList>
            <person name="Miao H."/>
            <person name="Wang L."/>
            <person name="Qu L."/>
            <person name="Liu H."/>
            <person name="Sun Y."/>
            <person name="Le M."/>
            <person name="Wang Q."/>
            <person name="Wei S."/>
            <person name="Zheng Y."/>
            <person name="Lin W."/>
            <person name="Duan Y."/>
            <person name="Cao H."/>
            <person name="Xiong S."/>
            <person name="Wang X."/>
            <person name="Wei L."/>
            <person name="Li C."/>
            <person name="Ma Q."/>
            <person name="Ju M."/>
            <person name="Zhao R."/>
            <person name="Li G."/>
            <person name="Mu C."/>
            <person name="Tian Q."/>
            <person name="Mei H."/>
            <person name="Zhang T."/>
            <person name="Gao T."/>
            <person name="Zhang H."/>
        </authorList>
    </citation>
    <scope>NUCLEOTIDE SEQUENCE</scope>
    <source>
        <strain evidence="2">G02</strain>
    </source>
</reference>
<name>A0AAW2S666_SESRA</name>
<dbReference type="AlphaFoldDB" id="A0AAW2S666"/>
<sequence>MRLVSEGPGGLECSGGEGGEGGGGAVVVVGVKLDARSRELLTWALVKVAQSGDRVIALHVLDPTAGENFHTPKQASRVFWLVFGG</sequence>
<gene>
    <name evidence="2" type="ORF">Sradi_2671200</name>
</gene>
<evidence type="ECO:0008006" key="3">
    <source>
        <dbReference type="Google" id="ProtNLM"/>
    </source>
</evidence>
<feature type="region of interest" description="Disordered" evidence="1">
    <location>
        <begin position="1"/>
        <end position="23"/>
    </location>
</feature>
<comment type="caution">
    <text evidence="2">The sequence shown here is derived from an EMBL/GenBank/DDBJ whole genome shotgun (WGS) entry which is preliminary data.</text>
</comment>
<accession>A0AAW2S666</accession>
<organism evidence="2">
    <name type="scientific">Sesamum radiatum</name>
    <name type="common">Black benniseed</name>
    <dbReference type="NCBI Taxonomy" id="300843"/>
    <lineage>
        <taxon>Eukaryota</taxon>
        <taxon>Viridiplantae</taxon>
        <taxon>Streptophyta</taxon>
        <taxon>Embryophyta</taxon>
        <taxon>Tracheophyta</taxon>
        <taxon>Spermatophyta</taxon>
        <taxon>Magnoliopsida</taxon>
        <taxon>eudicotyledons</taxon>
        <taxon>Gunneridae</taxon>
        <taxon>Pentapetalae</taxon>
        <taxon>asterids</taxon>
        <taxon>lamiids</taxon>
        <taxon>Lamiales</taxon>
        <taxon>Pedaliaceae</taxon>
        <taxon>Sesamum</taxon>
    </lineage>
</organism>
<feature type="compositionally biased region" description="Gly residues" evidence="1">
    <location>
        <begin position="7"/>
        <end position="23"/>
    </location>
</feature>
<evidence type="ECO:0000256" key="1">
    <source>
        <dbReference type="SAM" id="MobiDB-lite"/>
    </source>
</evidence>
<reference evidence="2" key="1">
    <citation type="submission" date="2020-06" db="EMBL/GenBank/DDBJ databases">
        <authorList>
            <person name="Li T."/>
            <person name="Hu X."/>
            <person name="Zhang T."/>
            <person name="Song X."/>
            <person name="Zhang H."/>
            <person name="Dai N."/>
            <person name="Sheng W."/>
            <person name="Hou X."/>
            <person name="Wei L."/>
        </authorList>
    </citation>
    <scope>NUCLEOTIDE SEQUENCE</scope>
    <source>
        <strain evidence="2">G02</strain>
        <tissue evidence="2">Leaf</tissue>
    </source>
</reference>
<dbReference type="EMBL" id="JACGWJ010000011">
    <property type="protein sequence ID" value="KAL0387894.1"/>
    <property type="molecule type" value="Genomic_DNA"/>
</dbReference>
<evidence type="ECO:0000313" key="2">
    <source>
        <dbReference type="EMBL" id="KAL0387894.1"/>
    </source>
</evidence>
<proteinExistence type="predicted"/>